<accession>A0A1S6IPW6</accession>
<evidence type="ECO:0000256" key="3">
    <source>
        <dbReference type="PIRSR" id="PIRSR028757-1"/>
    </source>
</evidence>
<dbReference type="PIRSF" id="PIRSF028757">
    <property type="entry name" value="LD-carboxypeptidase"/>
    <property type="match status" value="1"/>
</dbReference>
<dbReference type="InterPro" id="IPR040449">
    <property type="entry name" value="Peptidase_S66_N"/>
</dbReference>
<feature type="active site" description="Charge relay system" evidence="3">
    <location>
        <position position="295"/>
    </location>
</feature>
<dbReference type="Pfam" id="PF17676">
    <property type="entry name" value="Peptidase_S66C"/>
    <property type="match status" value="1"/>
</dbReference>
<dbReference type="Gene3D" id="3.40.50.10740">
    <property type="entry name" value="Class I glutamine amidotransferase-like"/>
    <property type="match status" value="1"/>
</dbReference>
<evidence type="ECO:0000313" key="7">
    <source>
        <dbReference type="Proteomes" id="UP000188993"/>
    </source>
</evidence>
<keyword evidence="6" id="KW-0121">Carboxypeptidase</keyword>
<dbReference type="InterPro" id="IPR027461">
    <property type="entry name" value="Carboxypeptidase_A_C_sf"/>
</dbReference>
<dbReference type="InterPro" id="IPR040921">
    <property type="entry name" value="Peptidase_S66C"/>
</dbReference>
<dbReference type="PANTHER" id="PTHR30237:SF6">
    <property type="entry name" value="CARBOXYPEPTIDASE YOCD-RELATED"/>
    <property type="match status" value="1"/>
</dbReference>
<dbReference type="SUPFAM" id="SSF52317">
    <property type="entry name" value="Class I glutamine amidotransferase-like"/>
    <property type="match status" value="1"/>
</dbReference>
<organism evidence="6 7">
    <name type="scientific">Jeotgalibaca dankookensis</name>
    <dbReference type="NCBI Taxonomy" id="708126"/>
    <lineage>
        <taxon>Bacteria</taxon>
        <taxon>Bacillati</taxon>
        <taxon>Bacillota</taxon>
        <taxon>Bacilli</taxon>
        <taxon>Lactobacillales</taxon>
        <taxon>Carnobacteriaceae</taxon>
        <taxon>Jeotgalibaca</taxon>
    </lineage>
</organism>
<evidence type="ECO:0000313" key="6">
    <source>
        <dbReference type="EMBL" id="AQS53594.1"/>
    </source>
</evidence>
<keyword evidence="6" id="KW-0645">Protease</keyword>
<feature type="active site" description="Nucleophile" evidence="3">
    <location>
        <position position="113"/>
    </location>
</feature>
<dbReference type="InterPro" id="IPR003507">
    <property type="entry name" value="S66_fam"/>
</dbReference>
<protein>
    <submittedName>
        <fullName evidence="6">Putative murein peptide carboxypeptidase</fullName>
        <ecNumber evidence="6">3.4.16.-</ecNumber>
    </submittedName>
</protein>
<dbReference type="EMBL" id="CP019728">
    <property type="protein sequence ID" value="AQS53594.1"/>
    <property type="molecule type" value="Genomic_DNA"/>
</dbReference>
<dbReference type="InterPro" id="IPR029062">
    <property type="entry name" value="Class_I_gatase-like"/>
</dbReference>
<evidence type="ECO:0000259" key="5">
    <source>
        <dbReference type="Pfam" id="PF17676"/>
    </source>
</evidence>
<feature type="domain" description="LD-carboxypeptidase N-terminal" evidence="4">
    <location>
        <begin position="13"/>
        <end position="133"/>
    </location>
</feature>
<reference evidence="6 7" key="1">
    <citation type="journal article" date="2014" name="Int. J. Syst. Evol. Microbiol.">
        <title>Jeotgalibaca dankookensis gen. nov., sp. nov., a member of the family Carnobacteriaceae, isolated from seujeot (Korean traditional food).</title>
        <authorList>
            <person name="Lee D.G."/>
            <person name="Trujillo M.E."/>
            <person name="Kang H."/>
            <person name="Ahn T.Y."/>
        </authorList>
    </citation>
    <scope>NUCLEOTIDE SEQUENCE [LARGE SCALE GENOMIC DNA]</scope>
    <source>
        <strain evidence="6 7">EX-07</strain>
    </source>
</reference>
<keyword evidence="7" id="KW-1185">Reference proteome</keyword>
<evidence type="ECO:0000259" key="4">
    <source>
        <dbReference type="Pfam" id="PF02016"/>
    </source>
</evidence>
<dbReference type="Pfam" id="PF02016">
    <property type="entry name" value="Peptidase_S66"/>
    <property type="match status" value="1"/>
</dbReference>
<dbReference type="CDD" id="cd07062">
    <property type="entry name" value="Peptidase_S66_mccF_like"/>
    <property type="match status" value="1"/>
</dbReference>
<dbReference type="PANTHER" id="PTHR30237">
    <property type="entry name" value="MURAMOYLTETRAPEPTIDE CARBOXYPEPTIDASE"/>
    <property type="match status" value="1"/>
</dbReference>
<dbReference type="InterPro" id="IPR027478">
    <property type="entry name" value="LdcA_N"/>
</dbReference>
<evidence type="ECO:0000256" key="2">
    <source>
        <dbReference type="ARBA" id="ARBA00022801"/>
    </source>
</evidence>
<feature type="domain" description="LD-carboxypeptidase C-terminal" evidence="5">
    <location>
        <begin position="202"/>
        <end position="310"/>
    </location>
</feature>
<dbReference type="RefSeq" id="WP_062470600.1">
    <property type="nucleotide sequence ID" value="NZ_BBYN01000021.1"/>
</dbReference>
<sequence>MIIPNRLQPGDTIRILSPSSNIARIGGVNENEAARKNLEELGYKVTFSKNIEAQDAIGSSSIKERLEDLHEAFANKEVKAILTSIGGFNSNELLPYIDYQLIKKNPKIICGYSDITALNNAITSKTGLVTYIGPHYSSFKMNDLQDYQTDSFLKACASGDAVTISSSTHYSDDLWFLPDRPRNLRMNTWKTYTGGKTKALSCGGNLNTFIRIQGTPFQHDMDQKLWFVESAEEHSYQDFASDLSSLLQVATNPKGLIVGRFPKETGMTEVLLLHILEKYPILKEIPVLYNVNFGHTQPIFTFPLGQEVQLDADKQILSF</sequence>
<dbReference type="Proteomes" id="UP000188993">
    <property type="component" value="Chromosome"/>
</dbReference>
<dbReference type="KEGG" id="jda:BW727_101227"/>
<keyword evidence="2 6" id="KW-0378">Hydrolase</keyword>
<dbReference type="AlphaFoldDB" id="A0A1S6IPW6"/>
<evidence type="ECO:0000256" key="1">
    <source>
        <dbReference type="ARBA" id="ARBA00010233"/>
    </source>
</evidence>
<dbReference type="Gene3D" id="3.50.30.60">
    <property type="entry name" value="LD-carboxypeptidase A C-terminal domain-like"/>
    <property type="match status" value="1"/>
</dbReference>
<proteinExistence type="inferred from homology"/>
<gene>
    <name evidence="6" type="primary">ykfA</name>
    <name evidence="6" type="ORF">BW727_101227</name>
</gene>
<comment type="similarity">
    <text evidence="1">Belongs to the peptidase S66 family.</text>
</comment>
<dbReference type="SUPFAM" id="SSF141986">
    <property type="entry name" value="LD-carboxypeptidase A C-terminal domain-like"/>
    <property type="match status" value="1"/>
</dbReference>
<feature type="active site" description="Charge relay system" evidence="3">
    <location>
        <position position="229"/>
    </location>
</feature>
<dbReference type="EC" id="3.4.16.-" evidence="6"/>
<name>A0A1S6IPW6_9LACT</name>
<dbReference type="GO" id="GO:0004180">
    <property type="term" value="F:carboxypeptidase activity"/>
    <property type="evidence" value="ECO:0007669"/>
    <property type="project" value="UniProtKB-KW"/>
</dbReference>
<dbReference type="OrthoDB" id="9807329at2"/>
<dbReference type="STRING" id="708126.BW727_101227"/>